<sequence length="349" mass="36818">MGKIPVAILGATGAVGQRFVQLLDAHPWFEVAVITGSERSIGRPYGEVARWILDDAPPERVAAMTVQPTENAGGVPLAFSALPAEQARASEPLWAAAGAVVCSNASAYRMDALVPLLIPEVNPEHIGLIEAQRDARGWTGAIVTNPNCSTITLTMALKPLHDRWGVARVHATTLQAISGAGYPGVASLDILDNIVPFIGGEEEKIESEPLKLLGSFANSAVQPADIRISASVNRVPVLDGHTVSTSVALVKPASIEEVVDALREFAPAERVAALPSAPSRAIVVRDEQDRPQPRRDRNLYNGMGTTVGRVRACNLLDVKFTVLSHNTIRGAAGGALLNAELLVAEGLIG</sequence>
<dbReference type="Pfam" id="PF01118">
    <property type="entry name" value="Semialdhyde_dh"/>
    <property type="match status" value="1"/>
</dbReference>
<name>A0A6J4HF33_9CHLR</name>
<dbReference type="GO" id="GO:0046983">
    <property type="term" value="F:protein dimerization activity"/>
    <property type="evidence" value="ECO:0007669"/>
    <property type="project" value="InterPro"/>
</dbReference>
<dbReference type="PIRSF" id="PIRSF000148">
    <property type="entry name" value="ASA_dh"/>
    <property type="match status" value="1"/>
</dbReference>
<dbReference type="InterPro" id="IPR051823">
    <property type="entry name" value="ASADH-related"/>
</dbReference>
<dbReference type="FunFam" id="3.30.360.10:FF:000016">
    <property type="entry name" value="Probable aspartate-semialdehyde dehydrogenase"/>
    <property type="match status" value="1"/>
</dbReference>
<dbReference type="AlphaFoldDB" id="A0A6J4HF33"/>
<dbReference type="CDD" id="cd18130">
    <property type="entry name" value="ASADH_C_arch_fung_like"/>
    <property type="match status" value="1"/>
</dbReference>
<dbReference type="Pfam" id="PF02774">
    <property type="entry name" value="Semialdhyde_dhC"/>
    <property type="match status" value="1"/>
</dbReference>
<evidence type="ECO:0000256" key="5">
    <source>
        <dbReference type="ARBA" id="ARBA00023002"/>
    </source>
</evidence>
<dbReference type="GO" id="GO:0009088">
    <property type="term" value="P:threonine biosynthetic process"/>
    <property type="evidence" value="ECO:0007669"/>
    <property type="project" value="UniProtKB-KW"/>
</dbReference>
<evidence type="ECO:0000256" key="3">
    <source>
        <dbReference type="ARBA" id="ARBA00022697"/>
    </source>
</evidence>
<evidence type="ECO:0000256" key="1">
    <source>
        <dbReference type="ARBA" id="ARBA00010584"/>
    </source>
</evidence>
<dbReference type="GO" id="GO:0009086">
    <property type="term" value="P:methionine biosynthetic process"/>
    <property type="evidence" value="ECO:0007669"/>
    <property type="project" value="UniProtKB-KW"/>
</dbReference>
<feature type="active site" description="Acyl-thioester intermediate" evidence="7">
    <location>
        <position position="148"/>
    </location>
</feature>
<dbReference type="GO" id="GO:0004073">
    <property type="term" value="F:aspartate-semialdehyde dehydrogenase activity"/>
    <property type="evidence" value="ECO:0007669"/>
    <property type="project" value="UniProtKB-EC"/>
</dbReference>
<reference evidence="9" key="1">
    <citation type="submission" date="2020-02" db="EMBL/GenBank/DDBJ databases">
        <authorList>
            <person name="Meier V. D."/>
        </authorList>
    </citation>
    <scope>NUCLEOTIDE SEQUENCE</scope>
    <source>
        <strain evidence="9">AVDCRST_MAG26</strain>
    </source>
</reference>
<dbReference type="InterPro" id="IPR036291">
    <property type="entry name" value="NAD(P)-bd_dom_sf"/>
</dbReference>
<evidence type="ECO:0000256" key="6">
    <source>
        <dbReference type="ARBA" id="ARBA00023167"/>
    </source>
</evidence>
<keyword evidence="3" id="KW-0791">Threonine biosynthesis</keyword>
<evidence type="ECO:0000313" key="9">
    <source>
        <dbReference type="EMBL" id="CAA9219792.1"/>
    </source>
</evidence>
<evidence type="ECO:0000256" key="4">
    <source>
        <dbReference type="ARBA" id="ARBA00022857"/>
    </source>
</evidence>
<dbReference type="EC" id="1.2.1.11" evidence="9"/>
<comment type="similarity">
    <text evidence="1">Belongs to the aspartate-semialdehyde dehydrogenase family.</text>
</comment>
<dbReference type="EMBL" id="CADCTK010000124">
    <property type="protein sequence ID" value="CAA9219792.1"/>
    <property type="molecule type" value="Genomic_DNA"/>
</dbReference>
<dbReference type="NCBIfam" id="NF006416">
    <property type="entry name" value="PRK08664.1"/>
    <property type="match status" value="1"/>
</dbReference>
<dbReference type="PANTHER" id="PTHR46718">
    <property type="entry name" value="ASPARTATE-SEMIALDEHYDE DEHYDROGENASE"/>
    <property type="match status" value="1"/>
</dbReference>
<feature type="domain" description="Semialdehyde dehydrogenase NAD-binding" evidence="8">
    <location>
        <begin position="5"/>
        <end position="129"/>
    </location>
</feature>
<dbReference type="InterPro" id="IPR005676">
    <property type="entry name" value="Asp_semi-ald_DH_pep-lack"/>
</dbReference>
<evidence type="ECO:0000256" key="7">
    <source>
        <dbReference type="PIRSR" id="PIRSR000148-1"/>
    </source>
</evidence>
<dbReference type="NCBIfam" id="TIGR00978">
    <property type="entry name" value="asd_EA"/>
    <property type="match status" value="1"/>
</dbReference>
<dbReference type="Gene3D" id="3.40.50.720">
    <property type="entry name" value="NAD(P)-binding Rossmann-like Domain"/>
    <property type="match status" value="1"/>
</dbReference>
<keyword evidence="2" id="KW-0028">Amino-acid biosynthesis</keyword>
<dbReference type="InterPro" id="IPR012280">
    <property type="entry name" value="Semialdhyde_DH_dimer_dom"/>
</dbReference>
<dbReference type="PANTHER" id="PTHR46718:SF1">
    <property type="entry name" value="ASPARTATE-SEMIALDEHYDE DEHYDROGENASE"/>
    <property type="match status" value="1"/>
</dbReference>
<evidence type="ECO:0000259" key="8">
    <source>
        <dbReference type="SMART" id="SM00859"/>
    </source>
</evidence>
<protein>
    <submittedName>
        <fullName evidence="9">Aspartate-semialdehyde dehydrogenase</fullName>
        <ecNumber evidence="9">1.2.1.11</ecNumber>
    </submittedName>
</protein>
<gene>
    <name evidence="9" type="ORF">AVDCRST_MAG26-475</name>
</gene>
<keyword evidence="6" id="KW-0486">Methionine biosynthesis</keyword>
<dbReference type="CDD" id="cd02315">
    <property type="entry name" value="ScASADH_like_N"/>
    <property type="match status" value="1"/>
</dbReference>
<feature type="active site" description="Proton acceptor" evidence="7">
    <location>
        <position position="241"/>
    </location>
</feature>
<organism evidence="9">
    <name type="scientific">uncultured Chloroflexia bacterium</name>
    <dbReference type="NCBI Taxonomy" id="1672391"/>
    <lineage>
        <taxon>Bacteria</taxon>
        <taxon>Bacillati</taxon>
        <taxon>Chloroflexota</taxon>
        <taxon>Chloroflexia</taxon>
        <taxon>environmental samples</taxon>
    </lineage>
</organism>
<proteinExistence type="inferred from homology"/>
<dbReference type="GO" id="GO:0050661">
    <property type="term" value="F:NADP binding"/>
    <property type="evidence" value="ECO:0007669"/>
    <property type="project" value="InterPro"/>
</dbReference>
<dbReference type="SUPFAM" id="SSF55347">
    <property type="entry name" value="Glyceraldehyde-3-phosphate dehydrogenase-like, C-terminal domain"/>
    <property type="match status" value="1"/>
</dbReference>
<dbReference type="InterPro" id="IPR000534">
    <property type="entry name" value="Semialdehyde_DH_NAD-bd"/>
</dbReference>
<dbReference type="Gene3D" id="3.30.360.10">
    <property type="entry name" value="Dihydrodipicolinate Reductase, domain 2"/>
    <property type="match status" value="1"/>
</dbReference>
<keyword evidence="4" id="KW-0521">NADP</keyword>
<dbReference type="SUPFAM" id="SSF51735">
    <property type="entry name" value="NAD(P)-binding Rossmann-fold domains"/>
    <property type="match status" value="1"/>
</dbReference>
<accession>A0A6J4HF33</accession>
<evidence type="ECO:0000256" key="2">
    <source>
        <dbReference type="ARBA" id="ARBA00022605"/>
    </source>
</evidence>
<dbReference type="SMART" id="SM00859">
    <property type="entry name" value="Semialdhyde_dh"/>
    <property type="match status" value="1"/>
</dbReference>
<dbReference type="GO" id="GO:0051287">
    <property type="term" value="F:NAD binding"/>
    <property type="evidence" value="ECO:0007669"/>
    <property type="project" value="InterPro"/>
</dbReference>
<keyword evidence="5 9" id="KW-0560">Oxidoreductase</keyword>